<dbReference type="Proteomes" id="UP001164746">
    <property type="component" value="Chromosome 4"/>
</dbReference>
<accession>A0ABY7E1D5</accession>
<feature type="compositionally biased region" description="Basic and acidic residues" evidence="4">
    <location>
        <begin position="340"/>
        <end position="355"/>
    </location>
</feature>
<gene>
    <name evidence="6" type="ORF">MAR_009195</name>
</gene>
<dbReference type="InterPro" id="IPR037245">
    <property type="entry name" value="FIP-RBD_C_sf"/>
</dbReference>
<feature type="compositionally biased region" description="Acidic residues" evidence="4">
    <location>
        <begin position="265"/>
        <end position="274"/>
    </location>
</feature>
<dbReference type="InterPro" id="IPR037789">
    <property type="entry name" value="FIP_classI"/>
</dbReference>
<dbReference type="Pfam" id="PF09457">
    <property type="entry name" value="RBD-FIP"/>
    <property type="match status" value="1"/>
</dbReference>
<feature type="compositionally biased region" description="Polar residues" evidence="4">
    <location>
        <begin position="378"/>
        <end position="390"/>
    </location>
</feature>
<keyword evidence="7" id="KW-1185">Reference proteome</keyword>
<dbReference type="EMBL" id="CP111015">
    <property type="protein sequence ID" value="WAR02637.1"/>
    <property type="molecule type" value="Genomic_DNA"/>
</dbReference>
<feature type="domain" description="FIP-RBD" evidence="5">
    <location>
        <begin position="517"/>
        <end position="579"/>
    </location>
</feature>
<dbReference type="Gene3D" id="1.20.5.2440">
    <property type="match status" value="1"/>
</dbReference>
<keyword evidence="2" id="KW-0597">Phosphoprotein</keyword>
<dbReference type="PROSITE" id="PS51511">
    <property type="entry name" value="FIP_RBD"/>
    <property type="match status" value="1"/>
</dbReference>
<dbReference type="InterPro" id="IPR035892">
    <property type="entry name" value="C2_domain_sf"/>
</dbReference>
<feature type="compositionally biased region" description="Polar residues" evidence="4">
    <location>
        <begin position="227"/>
        <end position="241"/>
    </location>
</feature>
<feature type="compositionally biased region" description="Low complexity" evidence="4">
    <location>
        <begin position="363"/>
        <end position="373"/>
    </location>
</feature>
<feature type="region of interest" description="Disordered" evidence="4">
    <location>
        <begin position="265"/>
        <end position="326"/>
    </location>
</feature>
<name>A0ABY7E1D5_MYAAR</name>
<dbReference type="PANTHER" id="PTHR15746:SF23">
    <property type="entry name" value="RAB11 INTERACTING PROTEIN, ISOFORM A"/>
    <property type="match status" value="1"/>
</dbReference>
<feature type="compositionally biased region" description="Basic and acidic residues" evidence="4">
    <location>
        <begin position="438"/>
        <end position="457"/>
    </location>
</feature>
<evidence type="ECO:0000313" key="7">
    <source>
        <dbReference type="Proteomes" id="UP001164746"/>
    </source>
</evidence>
<feature type="region of interest" description="Disordered" evidence="4">
    <location>
        <begin position="362"/>
        <end position="391"/>
    </location>
</feature>
<proteinExistence type="predicted"/>
<feature type="region of interest" description="Disordered" evidence="4">
    <location>
        <begin position="403"/>
        <end position="500"/>
    </location>
</feature>
<evidence type="ECO:0000313" key="6">
    <source>
        <dbReference type="EMBL" id="WAR02637.1"/>
    </source>
</evidence>
<evidence type="ECO:0000256" key="1">
    <source>
        <dbReference type="ARBA" id="ARBA00022448"/>
    </source>
</evidence>
<feature type="compositionally biased region" description="Polar residues" evidence="4">
    <location>
        <begin position="459"/>
        <end position="469"/>
    </location>
</feature>
<dbReference type="InterPro" id="IPR019018">
    <property type="entry name" value="Rab-bd_FIP-RBD"/>
</dbReference>
<feature type="region of interest" description="Disordered" evidence="4">
    <location>
        <begin position="336"/>
        <end position="355"/>
    </location>
</feature>
<dbReference type="SUPFAM" id="SSF49562">
    <property type="entry name" value="C2 domain (Calcium/lipid-binding domain, CaLB)"/>
    <property type="match status" value="1"/>
</dbReference>
<feature type="compositionally biased region" description="Acidic residues" evidence="4">
    <location>
        <begin position="298"/>
        <end position="308"/>
    </location>
</feature>
<protein>
    <submittedName>
        <fullName evidence="6">RFIP2-like protein</fullName>
    </submittedName>
</protein>
<feature type="compositionally biased region" description="Low complexity" evidence="4">
    <location>
        <begin position="411"/>
        <end position="429"/>
    </location>
</feature>
<dbReference type="PANTHER" id="PTHR15746">
    <property type="entry name" value="RAB11-RELATED"/>
    <property type="match status" value="1"/>
</dbReference>
<evidence type="ECO:0000256" key="2">
    <source>
        <dbReference type="ARBA" id="ARBA00022553"/>
    </source>
</evidence>
<feature type="region of interest" description="Disordered" evidence="4">
    <location>
        <begin position="200"/>
        <end position="242"/>
    </location>
</feature>
<organism evidence="6 7">
    <name type="scientific">Mya arenaria</name>
    <name type="common">Soft-shell clam</name>
    <dbReference type="NCBI Taxonomy" id="6604"/>
    <lineage>
        <taxon>Eukaryota</taxon>
        <taxon>Metazoa</taxon>
        <taxon>Spiralia</taxon>
        <taxon>Lophotrochozoa</taxon>
        <taxon>Mollusca</taxon>
        <taxon>Bivalvia</taxon>
        <taxon>Autobranchia</taxon>
        <taxon>Heteroconchia</taxon>
        <taxon>Euheterodonta</taxon>
        <taxon>Imparidentia</taxon>
        <taxon>Neoheterodontei</taxon>
        <taxon>Myida</taxon>
        <taxon>Myoidea</taxon>
        <taxon>Myidae</taxon>
        <taxon>Mya</taxon>
    </lineage>
</organism>
<evidence type="ECO:0000259" key="5">
    <source>
        <dbReference type="PROSITE" id="PS51511"/>
    </source>
</evidence>
<evidence type="ECO:0000256" key="3">
    <source>
        <dbReference type="ARBA" id="ARBA00022927"/>
    </source>
</evidence>
<feature type="region of interest" description="Disordered" evidence="4">
    <location>
        <begin position="107"/>
        <end position="140"/>
    </location>
</feature>
<keyword evidence="3" id="KW-0653">Protein transport</keyword>
<sequence length="581" mass="64948">MGSDVEISVLNRGLLSDEFIGYVSLPLHDYDVYDRPTSRWVQLGQKPSKLPDGRCRGELEVRLTFHVKSRTDDASPGSMKGKRAGSIKSLVTAVGDKFKFTRTRSLRGDGNQLFSTPQPSKPFKKSPPKPPRSSAVGNIAADNGNVTFDAVDLYVPEQCWRENAFENDLEEGTFARSYSLTNEQRRNRDFKSRSLMNLPGEQSMTLPTRGRNKLRPSLDDSALGVSNIGSRSSRGSVTSQEGYLESMFRKECEVDDRMNDLYDEEIEEESEGEYDGPRRSARTYNEHATTSESGSSESESEEESDEDIELPKVRLKNGNIDDVNNAHLDDEGFEYIDGESEGHSKSEGEGNDVKDPVVFGLVANGSNAGSSNNETESDVFNPSASPSEYTSELDRVIARENSRLKSDAMNSHGTSDGHTSTHTSSSSLSYQGVTAAERAYDRGSPETGSDSRRRISPKENFSFTSQTSNDENRNQKRRSSKLYTKGGRRYTVQGLEGLGHNRSAPDIRDLRPVLTRGESVPEDLMAVYRNMNREELVKLVVTHKAQLIRKDQYIQELEKYIDNLLVRVMETSPRILQNFET</sequence>
<keyword evidence="1" id="KW-0813">Transport</keyword>
<dbReference type="SUPFAM" id="SSF144270">
    <property type="entry name" value="Eferin C-derminal domain-like"/>
    <property type="match status" value="1"/>
</dbReference>
<reference evidence="6" key="1">
    <citation type="submission" date="2022-11" db="EMBL/GenBank/DDBJ databases">
        <title>Centuries of genome instability and evolution in soft-shell clam transmissible cancer (bioRxiv).</title>
        <authorList>
            <person name="Hart S.F.M."/>
            <person name="Yonemitsu M.A."/>
            <person name="Giersch R.M."/>
            <person name="Beal B.F."/>
            <person name="Arriagada G."/>
            <person name="Davis B.W."/>
            <person name="Ostrander E.A."/>
            <person name="Goff S.P."/>
            <person name="Metzger M.J."/>
        </authorList>
    </citation>
    <scope>NUCLEOTIDE SEQUENCE</scope>
    <source>
        <strain evidence="6">MELC-2E11</strain>
        <tissue evidence="6">Siphon/mantle</tissue>
    </source>
</reference>
<evidence type="ECO:0000256" key="4">
    <source>
        <dbReference type="SAM" id="MobiDB-lite"/>
    </source>
</evidence>